<dbReference type="PANTHER" id="PTHR13318">
    <property type="entry name" value="PARTNER OF PAIRED, ISOFORM B-RELATED"/>
    <property type="match status" value="1"/>
</dbReference>
<evidence type="ECO:0000313" key="1">
    <source>
        <dbReference type="EMBL" id="KAK8784571.1"/>
    </source>
</evidence>
<reference evidence="1 2" key="1">
    <citation type="journal article" date="2023" name="Arcadia Sci">
        <title>De novo assembly of a long-read Amblyomma americanum tick genome.</title>
        <authorList>
            <person name="Chou S."/>
            <person name="Poskanzer K.E."/>
            <person name="Rollins M."/>
            <person name="Thuy-Boun P.S."/>
        </authorList>
    </citation>
    <scope>NUCLEOTIDE SEQUENCE [LARGE SCALE GENOMIC DNA]</scope>
    <source>
        <strain evidence="1">F_SG_1</strain>
        <tissue evidence="1">Salivary glands</tissue>
    </source>
</reference>
<dbReference type="Gene3D" id="3.80.10.10">
    <property type="entry name" value="Ribonuclease Inhibitor"/>
    <property type="match status" value="1"/>
</dbReference>
<proteinExistence type="predicted"/>
<protein>
    <submittedName>
        <fullName evidence="1">Uncharacterized protein</fullName>
    </submittedName>
</protein>
<dbReference type="AlphaFoldDB" id="A0AAQ4FCS9"/>
<name>A0AAQ4FCS9_AMBAM</name>
<dbReference type="GO" id="GO:0031146">
    <property type="term" value="P:SCF-dependent proteasomal ubiquitin-dependent protein catabolic process"/>
    <property type="evidence" value="ECO:0007669"/>
    <property type="project" value="TreeGrafter"/>
</dbReference>
<dbReference type="Pfam" id="PF13516">
    <property type="entry name" value="LRR_6"/>
    <property type="match status" value="3"/>
</dbReference>
<gene>
    <name evidence="1" type="ORF">V5799_009065</name>
</gene>
<sequence>MDKQIDLLGRDVKSLTDICLDTLAACTEADWFRDVRLPRELADRFYAYLQKRHLISDQVVPVVLHAGSLEADLAGCPITDRGLISLRHCTRIRKLCLSSTTSGYSFSEESLLECFKCFHELQWLELVGLRAVSRSVVQLIAEQNRWLTVLNLKECENIDDLCLEQLGLHCLLRSVNFSSTQITSRGIVALIRGACKWTLEEFIAEQCMYIDDIGMKALMRDCTALKILSVVGSRAIPDDEAELGQMLAGPVHSDKPIVNDHLGYSLLLFAFCL</sequence>
<evidence type="ECO:0000313" key="2">
    <source>
        <dbReference type="Proteomes" id="UP001321473"/>
    </source>
</evidence>
<organism evidence="1 2">
    <name type="scientific">Amblyomma americanum</name>
    <name type="common">Lone star tick</name>
    <dbReference type="NCBI Taxonomy" id="6943"/>
    <lineage>
        <taxon>Eukaryota</taxon>
        <taxon>Metazoa</taxon>
        <taxon>Ecdysozoa</taxon>
        <taxon>Arthropoda</taxon>
        <taxon>Chelicerata</taxon>
        <taxon>Arachnida</taxon>
        <taxon>Acari</taxon>
        <taxon>Parasitiformes</taxon>
        <taxon>Ixodida</taxon>
        <taxon>Ixodoidea</taxon>
        <taxon>Ixodidae</taxon>
        <taxon>Amblyomminae</taxon>
        <taxon>Amblyomma</taxon>
    </lineage>
</organism>
<dbReference type="EMBL" id="JARKHS020004454">
    <property type="protein sequence ID" value="KAK8784571.1"/>
    <property type="molecule type" value="Genomic_DNA"/>
</dbReference>
<dbReference type="InterPro" id="IPR001611">
    <property type="entry name" value="Leu-rich_rpt"/>
</dbReference>
<comment type="caution">
    <text evidence="1">The sequence shown here is derived from an EMBL/GenBank/DDBJ whole genome shotgun (WGS) entry which is preliminary data.</text>
</comment>
<keyword evidence="2" id="KW-1185">Reference proteome</keyword>
<accession>A0AAQ4FCS9</accession>
<dbReference type="GO" id="GO:0019005">
    <property type="term" value="C:SCF ubiquitin ligase complex"/>
    <property type="evidence" value="ECO:0007669"/>
    <property type="project" value="TreeGrafter"/>
</dbReference>
<dbReference type="SUPFAM" id="SSF52047">
    <property type="entry name" value="RNI-like"/>
    <property type="match status" value="1"/>
</dbReference>
<dbReference type="InterPro" id="IPR032675">
    <property type="entry name" value="LRR_dom_sf"/>
</dbReference>
<dbReference type="Proteomes" id="UP001321473">
    <property type="component" value="Unassembled WGS sequence"/>
</dbReference>